<evidence type="ECO:0000313" key="2">
    <source>
        <dbReference type="Proteomes" id="UP000252915"/>
    </source>
</evidence>
<gene>
    <name evidence="1" type="ORF">DBW92_02555</name>
</gene>
<evidence type="ECO:0000313" key="1">
    <source>
        <dbReference type="EMBL" id="RCL44718.1"/>
    </source>
</evidence>
<name>A0A368C563_9GAMM</name>
<comment type="caution">
    <text evidence="1">The sequence shown here is derived from an EMBL/GenBank/DDBJ whole genome shotgun (WGS) entry which is preliminary data.</text>
</comment>
<dbReference type="Proteomes" id="UP000252915">
    <property type="component" value="Unassembled WGS sequence"/>
</dbReference>
<dbReference type="AlphaFoldDB" id="A0A368C563"/>
<sequence>MNTRKIKRIINTLVALLLLLLLSLLLISFINKPEIKDIRFTNLDKIKNSNIEAQNAEVTNINKAEFDYIIVGYRFGEANSSVILKKGSKEFVLYEGDILENTYELVSVSPDEIVLSASGKLYKLENKVGK</sequence>
<proteinExistence type="predicted"/>
<dbReference type="EMBL" id="QOPI01000010">
    <property type="protein sequence ID" value="RCL44718.1"/>
    <property type="molecule type" value="Genomic_DNA"/>
</dbReference>
<reference evidence="1 2" key="1">
    <citation type="journal article" date="2018" name="Microbiome">
        <title>Fine metagenomic profile of the Mediterranean stratified and mixed water columns revealed by assembly and recruitment.</title>
        <authorList>
            <person name="Haro-Moreno J.M."/>
            <person name="Lopez-Perez M."/>
            <person name="De La Torre J.R."/>
            <person name="Picazo A."/>
            <person name="Camacho A."/>
            <person name="Rodriguez-Valera F."/>
        </authorList>
    </citation>
    <scope>NUCLEOTIDE SEQUENCE [LARGE SCALE GENOMIC DNA]</scope>
    <source>
        <strain evidence="1">MED-G78</strain>
    </source>
</reference>
<accession>A0A368C563</accession>
<organism evidence="1 2">
    <name type="scientific">SAR86 cluster bacterium</name>
    <dbReference type="NCBI Taxonomy" id="2030880"/>
    <lineage>
        <taxon>Bacteria</taxon>
        <taxon>Pseudomonadati</taxon>
        <taxon>Pseudomonadota</taxon>
        <taxon>Gammaproteobacteria</taxon>
        <taxon>SAR86 cluster</taxon>
    </lineage>
</organism>
<protein>
    <submittedName>
        <fullName evidence="1">Uncharacterized protein</fullName>
    </submittedName>
</protein>